<evidence type="ECO:0000256" key="7">
    <source>
        <dbReference type="ARBA" id="ARBA00022695"/>
    </source>
</evidence>
<evidence type="ECO:0000256" key="9">
    <source>
        <dbReference type="ARBA" id="ARBA00022827"/>
    </source>
</evidence>
<dbReference type="GO" id="GO:0008531">
    <property type="term" value="F:riboflavin kinase activity"/>
    <property type="evidence" value="ECO:0007669"/>
    <property type="project" value="TreeGrafter"/>
</dbReference>
<dbReference type="Proteomes" id="UP000264882">
    <property type="component" value="Chromosome"/>
</dbReference>
<comment type="catalytic activity">
    <reaction evidence="11">
        <text>FMN + ATP + H(+) = FAD + diphosphate</text>
        <dbReference type="Rhea" id="RHEA:17237"/>
        <dbReference type="ChEBI" id="CHEBI:15378"/>
        <dbReference type="ChEBI" id="CHEBI:30616"/>
        <dbReference type="ChEBI" id="CHEBI:33019"/>
        <dbReference type="ChEBI" id="CHEBI:57692"/>
        <dbReference type="ChEBI" id="CHEBI:58210"/>
        <dbReference type="EC" id="2.7.7.2"/>
    </reaction>
</comment>
<dbReference type="EMBL" id="CP008748">
    <property type="protein sequence ID" value="ASI54072.1"/>
    <property type="molecule type" value="Genomic_DNA"/>
</dbReference>
<evidence type="ECO:0000256" key="3">
    <source>
        <dbReference type="ARBA" id="ARBA00012393"/>
    </source>
</evidence>
<evidence type="ECO:0000313" key="14">
    <source>
        <dbReference type="Proteomes" id="UP000264882"/>
    </source>
</evidence>
<dbReference type="InterPro" id="IPR015864">
    <property type="entry name" value="FAD_synthase"/>
</dbReference>
<keyword evidence="9" id="KW-0274">FAD</keyword>
<dbReference type="InterPro" id="IPR023468">
    <property type="entry name" value="Riboflavin_kinase"/>
</dbReference>
<evidence type="ECO:0000256" key="1">
    <source>
        <dbReference type="ARBA" id="ARBA00004726"/>
    </source>
</evidence>
<name>A0A4P1QGH5_9BACT</name>
<dbReference type="NCBIfam" id="NF045965">
    <property type="entry name" value="RibF_rel"/>
    <property type="match status" value="1"/>
</dbReference>
<comment type="pathway">
    <text evidence="1">Cofactor biosynthesis; FAD biosynthesis; FAD from FMN: step 1/1.</text>
</comment>
<protein>
    <recommendedName>
        <fullName evidence="3">FAD synthase</fullName>
        <ecNumber evidence="3">2.7.7.2</ecNumber>
    </recommendedName>
</protein>
<keyword evidence="5" id="KW-0288">FMN</keyword>
<dbReference type="PANTHER" id="PTHR22749">
    <property type="entry name" value="RIBOFLAVIN KINASE/FMN ADENYLYLTRANSFERASE"/>
    <property type="match status" value="1"/>
</dbReference>
<keyword evidence="4" id="KW-0285">Flavoprotein</keyword>
<dbReference type="PANTHER" id="PTHR22749:SF6">
    <property type="entry name" value="RIBOFLAVIN KINASE"/>
    <property type="match status" value="1"/>
</dbReference>
<evidence type="ECO:0000256" key="11">
    <source>
        <dbReference type="ARBA" id="ARBA00049494"/>
    </source>
</evidence>
<evidence type="ECO:0000313" key="13">
    <source>
        <dbReference type="EMBL" id="ASI54072.1"/>
    </source>
</evidence>
<evidence type="ECO:0000256" key="5">
    <source>
        <dbReference type="ARBA" id="ARBA00022643"/>
    </source>
</evidence>
<dbReference type="AlphaFoldDB" id="A0A4P1QGH5"/>
<comment type="similarity">
    <text evidence="2">Belongs to the RibF family.</text>
</comment>
<keyword evidence="10" id="KW-0067">ATP-binding</keyword>
<dbReference type="GO" id="GO:0009231">
    <property type="term" value="P:riboflavin biosynthetic process"/>
    <property type="evidence" value="ECO:0007669"/>
    <property type="project" value="InterPro"/>
</dbReference>
<dbReference type="NCBIfam" id="NF005518">
    <property type="entry name" value="PRK07143.1"/>
    <property type="match status" value="1"/>
</dbReference>
<keyword evidence="14" id="KW-1185">Reference proteome</keyword>
<dbReference type="KEGG" id="mhyv:MHSN_02710"/>
<gene>
    <name evidence="13" type="ORF">MHSN_02710</name>
</gene>
<reference evidence="13 14" key="1">
    <citation type="submission" date="2014-06" db="EMBL/GenBank/DDBJ databases">
        <title>The Whole Genome Sequence of Mycoplasma hyosynoviae strain ATCC 27095.</title>
        <authorList>
            <person name="Calcutt M.J."/>
            <person name="Foecking M.F."/>
        </authorList>
    </citation>
    <scope>NUCLEOTIDE SEQUENCE [LARGE SCALE GENOMIC DNA]</scope>
    <source>
        <strain evidence="13 14">M60</strain>
    </source>
</reference>
<accession>A0A4P1QGH5</accession>
<evidence type="ECO:0000256" key="10">
    <source>
        <dbReference type="ARBA" id="ARBA00022840"/>
    </source>
</evidence>
<evidence type="ECO:0000256" key="2">
    <source>
        <dbReference type="ARBA" id="ARBA00010214"/>
    </source>
</evidence>
<keyword evidence="8" id="KW-0547">Nucleotide-binding</keyword>
<evidence type="ECO:0000256" key="6">
    <source>
        <dbReference type="ARBA" id="ARBA00022679"/>
    </source>
</evidence>
<dbReference type="GO" id="GO:0009398">
    <property type="term" value="P:FMN biosynthetic process"/>
    <property type="evidence" value="ECO:0007669"/>
    <property type="project" value="TreeGrafter"/>
</dbReference>
<keyword evidence="7" id="KW-0548">Nucleotidyltransferase</keyword>
<dbReference type="Gene3D" id="3.40.50.620">
    <property type="entry name" value="HUPs"/>
    <property type="match status" value="1"/>
</dbReference>
<keyword evidence="6" id="KW-0808">Transferase</keyword>
<dbReference type="GO" id="GO:0005524">
    <property type="term" value="F:ATP binding"/>
    <property type="evidence" value="ECO:0007669"/>
    <property type="project" value="UniProtKB-KW"/>
</dbReference>
<dbReference type="SUPFAM" id="SSF52374">
    <property type="entry name" value="Nucleotidylyl transferase"/>
    <property type="match status" value="1"/>
</dbReference>
<dbReference type="UniPathway" id="UPA00277">
    <property type="reaction ID" value="UER00407"/>
</dbReference>
<evidence type="ECO:0000259" key="12">
    <source>
        <dbReference type="Pfam" id="PF06574"/>
    </source>
</evidence>
<evidence type="ECO:0000256" key="8">
    <source>
        <dbReference type="ARBA" id="ARBA00022741"/>
    </source>
</evidence>
<dbReference type="Pfam" id="PF06574">
    <property type="entry name" value="FAD_syn"/>
    <property type="match status" value="1"/>
</dbReference>
<dbReference type="GO" id="GO:0003919">
    <property type="term" value="F:FMN adenylyltransferase activity"/>
    <property type="evidence" value="ECO:0007669"/>
    <property type="project" value="UniProtKB-EC"/>
</dbReference>
<dbReference type="GO" id="GO:0006747">
    <property type="term" value="P:FAD biosynthetic process"/>
    <property type="evidence" value="ECO:0007669"/>
    <property type="project" value="UniProtKB-UniPathway"/>
</dbReference>
<proteinExistence type="inferred from homology"/>
<feature type="domain" description="FAD synthetase" evidence="12">
    <location>
        <begin position="16"/>
        <end position="159"/>
    </location>
</feature>
<dbReference type="RefSeq" id="WP_119863930.1">
    <property type="nucleotide sequence ID" value="NZ_CP008748.1"/>
</dbReference>
<organism evidence="13 14">
    <name type="scientific">Metamycoplasma hyosynoviae</name>
    <dbReference type="NCBI Taxonomy" id="29559"/>
    <lineage>
        <taxon>Bacteria</taxon>
        <taxon>Bacillati</taxon>
        <taxon>Mycoplasmatota</taxon>
        <taxon>Mycoplasmoidales</taxon>
        <taxon>Metamycoplasmataceae</taxon>
        <taxon>Metamycoplasma</taxon>
    </lineage>
</organism>
<sequence>MKIYNWNLKDKLEISDPLIMCLGSFESMHIGHLKIFREAFSIKENYSSYKTAVLIFKTPIKNGTLKDKKLLQLKTRLITLSNLKFDYCFIVDFDEEVKNTEASAFIEKLVQLNTKAICCGEDFKFGFNKTGNIELLKKSFELVSVSKITKIKTHKISSSLTNQLVSDGNIEFLNSILIDKYAVIVNTINFEFSLPESLTLLRAGIYVVNCIIKNFEYHGICLISNPEFSEQDNTNKIYLYDIEYIPGKKEEFYIEFLDKIRFINNKKTNFITPEDIETGKKFFY</sequence>
<evidence type="ECO:0000256" key="4">
    <source>
        <dbReference type="ARBA" id="ARBA00022630"/>
    </source>
</evidence>
<dbReference type="EC" id="2.7.7.2" evidence="3"/>
<dbReference type="InterPro" id="IPR014729">
    <property type="entry name" value="Rossmann-like_a/b/a_fold"/>
</dbReference>